<name>A0A1I7Z3X1_9BILA</name>
<dbReference type="Proteomes" id="UP000095287">
    <property type="component" value="Unplaced"/>
</dbReference>
<keyword evidence="7" id="KW-1185">Reference proteome</keyword>
<sequence length="243" mass="27063">MGQCVIFALCLPIGALDQIPTTMSSDPHICSVGEANIYRSDLESLTKGHWITDAVLDFAKEYFLEQLEEEVKAKISIVSPVFRQMLGFCSTREEVASLCSDFGIGPSKWTLFLLNNSFDSERAYSGTHWTLLVYSPVEQRFSIYDSLSDSASRLAASEIVDAVNLVLGAPEDNLSIEDAHAARQENSSDCGLYAIEHMAAVIEAVKNGNPRVPLRHITPTYIDGRREEWKKTIVERATSQRRI</sequence>
<evidence type="ECO:0000256" key="3">
    <source>
        <dbReference type="ARBA" id="ARBA00022801"/>
    </source>
</evidence>
<evidence type="ECO:0000313" key="7">
    <source>
        <dbReference type="Proteomes" id="UP000095287"/>
    </source>
</evidence>
<keyword evidence="5" id="KW-0732">Signal</keyword>
<evidence type="ECO:0000256" key="5">
    <source>
        <dbReference type="SAM" id="SignalP"/>
    </source>
</evidence>
<dbReference type="InterPro" id="IPR003653">
    <property type="entry name" value="Peptidase_C48_C"/>
</dbReference>
<evidence type="ECO:0000256" key="4">
    <source>
        <dbReference type="ARBA" id="ARBA00022807"/>
    </source>
</evidence>
<reference evidence="8" key="1">
    <citation type="submission" date="2016-11" db="UniProtKB">
        <authorList>
            <consortium name="WormBaseParasite"/>
        </authorList>
    </citation>
    <scope>IDENTIFICATION</scope>
</reference>
<evidence type="ECO:0000256" key="2">
    <source>
        <dbReference type="ARBA" id="ARBA00022670"/>
    </source>
</evidence>
<dbReference type="GO" id="GO:0000338">
    <property type="term" value="P:protein deneddylation"/>
    <property type="evidence" value="ECO:0007669"/>
    <property type="project" value="TreeGrafter"/>
</dbReference>
<comment type="similarity">
    <text evidence="1">Belongs to the peptidase C48 family.</text>
</comment>
<organism evidence="7 8">
    <name type="scientific">Steinernema glaseri</name>
    <dbReference type="NCBI Taxonomy" id="37863"/>
    <lineage>
        <taxon>Eukaryota</taxon>
        <taxon>Metazoa</taxon>
        <taxon>Ecdysozoa</taxon>
        <taxon>Nematoda</taxon>
        <taxon>Chromadorea</taxon>
        <taxon>Rhabditida</taxon>
        <taxon>Tylenchina</taxon>
        <taxon>Panagrolaimomorpha</taxon>
        <taxon>Strongyloidoidea</taxon>
        <taxon>Steinernematidae</taxon>
        <taxon>Steinernema</taxon>
    </lineage>
</organism>
<evidence type="ECO:0000259" key="6">
    <source>
        <dbReference type="PROSITE" id="PS50600"/>
    </source>
</evidence>
<dbReference type="PANTHER" id="PTHR46468">
    <property type="entry name" value="SENTRIN-SPECIFIC PROTEASE 8"/>
    <property type="match status" value="1"/>
</dbReference>
<feature type="domain" description="Ubiquitin-like protease family profile" evidence="6">
    <location>
        <begin position="35"/>
        <end position="201"/>
    </location>
</feature>
<keyword evidence="4" id="KW-0788">Thiol protease</keyword>
<dbReference type="GO" id="GO:0006508">
    <property type="term" value="P:proteolysis"/>
    <property type="evidence" value="ECO:0007669"/>
    <property type="project" value="UniProtKB-KW"/>
</dbReference>
<dbReference type="GO" id="GO:0008234">
    <property type="term" value="F:cysteine-type peptidase activity"/>
    <property type="evidence" value="ECO:0007669"/>
    <property type="project" value="UniProtKB-KW"/>
</dbReference>
<feature type="signal peptide" evidence="5">
    <location>
        <begin position="1"/>
        <end position="16"/>
    </location>
</feature>
<dbReference type="GO" id="GO:0019784">
    <property type="term" value="F:deNEDDylase activity"/>
    <property type="evidence" value="ECO:0007669"/>
    <property type="project" value="InterPro"/>
</dbReference>
<accession>A0A1I7Z3X1</accession>
<keyword evidence="3" id="KW-0378">Hydrolase</keyword>
<proteinExistence type="inferred from homology"/>
<dbReference type="InterPro" id="IPR038765">
    <property type="entry name" value="Papain-like_cys_pep_sf"/>
</dbReference>
<protein>
    <submittedName>
        <fullName evidence="8">ULP_PROTEASE domain-containing protein</fullName>
    </submittedName>
</protein>
<dbReference type="AlphaFoldDB" id="A0A1I7Z3X1"/>
<dbReference type="InterPro" id="IPR044613">
    <property type="entry name" value="Nep1/2-like"/>
</dbReference>
<feature type="chain" id="PRO_5009312959" evidence="5">
    <location>
        <begin position="17"/>
        <end position="243"/>
    </location>
</feature>
<dbReference type="PROSITE" id="PS50600">
    <property type="entry name" value="ULP_PROTEASE"/>
    <property type="match status" value="1"/>
</dbReference>
<evidence type="ECO:0000313" key="8">
    <source>
        <dbReference type="WBParaSite" id="L893_g2257.t1"/>
    </source>
</evidence>
<keyword evidence="2" id="KW-0645">Protease</keyword>
<dbReference type="PANTHER" id="PTHR46468:SF1">
    <property type="entry name" value="SENTRIN-SPECIFIC PROTEASE 8"/>
    <property type="match status" value="1"/>
</dbReference>
<dbReference type="Gene3D" id="3.40.395.10">
    <property type="entry name" value="Adenoviral Proteinase, Chain A"/>
    <property type="match status" value="1"/>
</dbReference>
<dbReference type="Pfam" id="PF02902">
    <property type="entry name" value="Peptidase_C48"/>
    <property type="match status" value="1"/>
</dbReference>
<evidence type="ECO:0000256" key="1">
    <source>
        <dbReference type="ARBA" id="ARBA00005234"/>
    </source>
</evidence>
<dbReference type="SUPFAM" id="SSF54001">
    <property type="entry name" value="Cysteine proteinases"/>
    <property type="match status" value="1"/>
</dbReference>
<dbReference type="WBParaSite" id="L893_g2257.t1">
    <property type="protein sequence ID" value="L893_g2257.t1"/>
    <property type="gene ID" value="L893_g2257"/>
</dbReference>